<dbReference type="Gene3D" id="3.40.50.1820">
    <property type="entry name" value="alpha/beta hydrolase"/>
    <property type="match status" value="1"/>
</dbReference>
<dbReference type="Proteomes" id="UP000095287">
    <property type="component" value="Unplaced"/>
</dbReference>
<dbReference type="InterPro" id="IPR029058">
    <property type="entry name" value="AB_hydrolase_fold"/>
</dbReference>
<protein>
    <submittedName>
        <fullName evidence="3">COesterase domain-containing protein</fullName>
    </submittedName>
</protein>
<dbReference type="PANTHER" id="PTHR45029:SF6">
    <property type="entry name" value="CARBOXYLIC ESTER HYDROLASE"/>
    <property type="match status" value="1"/>
</dbReference>
<dbReference type="PANTHER" id="PTHR45029">
    <property type="entry name" value="CARBOXYLIC ESTER HYDROLASE-RELATED"/>
    <property type="match status" value="1"/>
</dbReference>
<dbReference type="SUPFAM" id="SSF53474">
    <property type="entry name" value="alpha/beta-Hydrolases"/>
    <property type="match status" value="1"/>
</dbReference>
<accession>A0A1I7Z4R6</accession>
<dbReference type="InterPro" id="IPR002018">
    <property type="entry name" value="CarbesteraseB"/>
</dbReference>
<evidence type="ECO:0000259" key="1">
    <source>
        <dbReference type="Pfam" id="PF00135"/>
    </source>
</evidence>
<reference evidence="3" key="1">
    <citation type="submission" date="2016-11" db="UniProtKB">
        <authorList>
            <consortium name="WormBaseParasite"/>
        </authorList>
    </citation>
    <scope>IDENTIFICATION</scope>
</reference>
<evidence type="ECO:0000313" key="2">
    <source>
        <dbReference type="Proteomes" id="UP000095287"/>
    </source>
</evidence>
<dbReference type="Pfam" id="PF00135">
    <property type="entry name" value="COesterase"/>
    <property type="match status" value="1"/>
</dbReference>
<evidence type="ECO:0000313" key="3">
    <source>
        <dbReference type="WBParaSite" id="L893_g22906.t1"/>
    </source>
</evidence>
<proteinExistence type="predicted"/>
<sequence length="136" mass="15890">MASNGHKVYFYSFDYDRSGRFGLISRLIPFIGATHGSELPYLFGKGVVANFHPDDEDREVIDTFTTQFANFCRHGNPNGLEGEQRWEAYSQEHPYRYYSIDHGKCEMKEEFEGRTAELWKDAFDTMKELRARKSNL</sequence>
<dbReference type="WBParaSite" id="L893_g22906.t1">
    <property type="protein sequence ID" value="L893_g22906.t1"/>
    <property type="gene ID" value="L893_g22906"/>
</dbReference>
<keyword evidence="2" id="KW-1185">Reference proteome</keyword>
<feature type="domain" description="Carboxylesterase type B" evidence="1">
    <location>
        <begin position="2"/>
        <end position="119"/>
    </location>
</feature>
<name>A0A1I7Z4R6_9BILA</name>
<dbReference type="AlphaFoldDB" id="A0A1I7Z4R6"/>
<dbReference type="InterPro" id="IPR043187">
    <property type="entry name" value="CM06B1-like"/>
</dbReference>
<organism evidence="2 3">
    <name type="scientific">Steinernema glaseri</name>
    <dbReference type="NCBI Taxonomy" id="37863"/>
    <lineage>
        <taxon>Eukaryota</taxon>
        <taxon>Metazoa</taxon>
        <taxon>Ecdysozoa</taxon>
        <taxon>Nematoda</taxon>
        <taxon>Chromadorea</taxon>
        <taxon>Rhabditida</taxon>
        <taxon>Tylenchina</taxon>
        <taxon>Panagrolaimomorpha</taxon>
        <taxon>Strongyloidoidea</taxon>
        <taxon>Steinernematidae</taxon>
        <taxon>Steinernema</taxon>
    </lineage>
</organism>